<proteinExistence type="predicted"/>
<feature type="region of interest" description="Disordered" evidence="1">
    <location>
        <begin position="111"/>
        <end position="147"/>
    </location>
</feature>
<feature type="compositionally biased region" description="Polar residues" evidence="1">
    <location>
        <begin position="122"/>
        <end position="131"/>
    </location>
</feature>
<evidence type="ECO:0000313" key="2">
    <source>
        <dbReference type="EMBL" id="CAE8637287.1"/>
    </source>
</evidence>
<comment type="caution">
    <text evidence="2">The sequence shown here is derived from an EMBL/GenBank/DDBJ whole genome shotgun (WGS) entry which is preliminary data.</text>
</comment>
<feature type="compositionally biased region" description="Basic and acidic residues" evidence="1">
    <location>
        <begin position="137"/>
        <end position="147"/>
    </location>
</feature>
<feature type="non-terminal residue" evidence="2">
    <location>
        <position position="1"/>
    </location>
</feature>
<sequence length="147" mass="15379">ESDDLPLFEEDEAPEDGEPHEEGSPPACAAEAPPAAAAAAAGACCAQCGREPTSPAAADELKSLRLELAEVKSTMKELVSIVSKQSDSQVRMEKSCTDVAETFKQMVEVAHRRRGGGKKPQALSTARSSSPPALADVETKADDLTLT</sequence>
<feature type="region of interest" description="Disordered" evidence="1">
    <location>
        <begin position="1"/>
        <end position="33"/>
    </location>
</feature>
<organism evidence="2 3">
    <name type="scientific">Polarella glacialis</name>
    <name type="common">Dinoflagellate</name>
    <dbReference type="NCBI Taxonomy" id="89957"/>
    <lineage>
        <taxon>Eukaryota</taxon>
        <taxon>Sar</taxon>
        <taxon>Alveolata</taxon>
        <taxon>Dinophyceae</taxon>
        <taxon>Suessiales</taxon>
        <taxon>Suessiaceae</taxon>
        <taxon>Polarella</taxon>
    </lineage>
</organism>
<name>A0A813HH19_POLGL</name>
<protein>
    <submittedName>
        <fullName evidence="2">Uncharacterized protein</fullName>
    </submittedName>
</protein>
<accession>A0A813HH19</accession>
<evidence type="ECO:0000256" key="1">
    <source>
        <dbReference type="SAM" id="MobiDB-lite"/>
    </source>
</evidence>
<dbReference type="EMBL" id="CAJNNV010031669">
    <property type="protein sequence ID" value="CAE8637287.1"/>
    <property type="molecule type" value="Genomic_DNA"/>
</dbReference>
<gene>
    <name evidence="2" type="ORF">PGLA1383_LOCUS52655</name>
</gene>
<dbReference type="AlphaFoldDB" id="A0A813HH19"/>
<reference evidence="2" key="1">
    <citation type="submission" date="2021-02" db="EMBL/GenBank/DDBJ databases">
        <authorList>
            <person name="Dougan E. K."/>
            <person name="Rhodes N."/>
            <person name="Thang M."/>
            <person name="Chan C."/>
        </authorList>
    </citation>
    <scope>NUCLEOTIDE SEQUENCE</scope>
</reference>
<feature type="compositionally biased region" description="Acidic residues" evidence="1">
    <location>
        <begin position="1"/>
        <end position="19"/>
    </location>
</feature>
<dbReference type="Proteomes" id="UP000654075">
    <property type="component" value="Unassembled WGS sequence"/>
</dbReference>
<evidence type="ECO:0000313" key="3">
    <source>
        <dbReference type="Proteomes" id="UP000654075"/>
    </source>
</evidence>
<keyword evidence="3" id="KW-1185">Reference proteome</keyword>